<dbReference type="EMBL" id="AUSU01004126">
    <property type="protein sequence ID" value="EPS65613.1"/>
    <property type="molecule type" value="Genomic_DNA"/>
</dbReference>
<sequence length="134" mass="15792">FDITGVHFPRPNTFDSRKECFMTPVRYFVVMSLARSGNKWFTSLLNNHTSISSNSEIFLAEDRTKNLATIIETLDKVYNMDFNENIVPKNECVSAVGFVWMLYQNLFTYHQEIVSYFKRKGVLSIFLFRRNLLR</sequence>
<dbReference type="Gene3D" id="3.40.50.300">
    <property type="entry name" value="P-loop containing nucleotide triphosphate hydrolases"/>
    <property type="match status" value="1"/>
</dbReference>
<dbReference type="OrthoDB" id="910665at2759"/>
<feature type="non-terminal residue" evidence="1">
    <location>
        <position position="1"/>
    </location>
</feature>
<feature type="non-terminal residue" evidence="1">
    <location>
        <position position="134"/>
    </location>
</feature>
<proteinExistence type="predicted"/>
<evidence type="ECO:0000313" key="1">
    <source>
        <dbReference type="EMBL" id="EPS65613.1"/>
    </source>
</evidence>
<dbReference type="InterPro" id="IPR027417">
    <property type="entry name" value="P-loop_NTPase"/>
</dbReference>
<protein>
    <recommendedName>
        <fullName evidence="3">Sulfotransferase</fullName>
    </recommendedName>
</protein>
<dbReference type="AlphaFoldDB" id="S8DR76"/>
<evidence type="ECO:0000313" key="2">
    <source>
        <dbReference type="Proteomes" id="UP000015453"/>
    </source>
</evidence>
<name>S8DR76_9LAMI</name>
<dbReference type="Proteomes" id="UP000015453">
    <property type="component" value="Unassembled WGS sequence"/>
</dbReference>
<reference evidence="1 2" key="1">
    <citation type="journal article" date="2013" name="BMC Genomics">
        <title>The miniature genome of a carnivorous plant Genlisea aurea contains a low number of genes and short non-coding sequences.</title>
        <authorList>
            <person name="Leushkin E.V."/>
            <person name="Sutormin R.A."/>
            <person name="Nabieva E.R."/>
            <person name="Penin A.A."/>
            <person name="Kondrashov A.S."/>
            <person name="Logacheva M.D."/>
        </authorList>
    </citation>
    <scope>NUCLEOTIDE SEQUENCE [LARGE SCALE GENOMIC DNA]</scope>
</reference>
<gene>
    <name evidence="1" type="ORF">M569_09164</name>
</gene>
<organism evidence="1 2">
    <name type="scientific">Genlisea aurea</name>
    <dbReference type="NCBI Taxonomy" id="192259"/>
    <lineage>
        <taxon>Eukaryota</taxon>
        <taxon>Viridiplantae</taxon>
        <taxon>Streptophyta</taxon>
        <taxon>Embryophyta</taxon>
        <taxon>Tracheophyta</taxon>
        <taxon>Spermatophyta</taxon>
        <taxon>Magnoliopsida</taxon>
        <taxon>eudicotyledons</taxon>
        <taxon>Gunneridae</taxon>
        <taxon>Pentapetalae</taxon>
        <taxon>asterids</taxon>
        <taxon>lamiids</taxon>
        <taxon>Lamiales</taxon>
        <taxon>Lentibulariaceae</taxon>
        <taxon>Genlisea</taxon>
    </lineage>
</organism>
<dbReference type="PANTHER" id="PTHR32175:SF26">
    <property type="entry name" value="PROTEIN, PUTATIVE, EXPRESSED-RELATED"/>
    <property type="match status" value="1"/>
</dbReference>
<evidence type="ECO:0008006" key="3">
    <source>
        <dbReference type="Google" id="ProtNLM"/>
    </source>
</evidence>
<keyword evidence="2" id="KW-1185">Reference proteome</keyword>
<dbReference type="PANTHER" id="PTHR32175">
    <property type="entry name" value="PROTEIN, PUTATIVE, EXPRESSED-RELATED"/>
    <property type="match status" value="1"/>
</dbReference>
<dbReference type="InterPro" id="IPR052796">
    <property type="entry name" value="Nod_factor_sulfotransferase"/>
</dbReference>
<comment type="caution">
    <text evidence="1">The sequence shown here is derived from an EMBL/GenBank/DDBJ whole genome shotgun (WGS) entry which is preliminary data.</text>
</comment>
<accession>S8DR76</accession>